<feature type="domain" description="DUF4283" evidence="1">
    <location>
        <begin position="1"/>
        <end position="55"/>
    </location>
</feature>
<comment type="caution">
    <text evidence="2">The sequence shown here is derived from an EMBL/GenBank/DDBJ whole genome shotgun (WGS) entry which is preliminary data.</text>
</comment>
<dbReference type="AlphaFoldDB" id="A0A9Q0JGY9"/>
<dbReference type="InterPro" id="IPR025558">
    <property type="entry name" value="DUF4283"/>
</dbReference>
<evidence type="ECO:0000313" key="2">
    <source>
        <dbReference type="EMBL" id="KAJ4840285.1"/>
    </source>
</evidence>
<name>A0A9Q0JGY9_9ROSI</name>
<dbReference type="OrthoDB" id="990360at2759"/>
<dbReference type="Pfam" id="PF14111">
    <property type="entry name" value="DUF4283"/>
    <property type="match status" value="1"/>
</dbReference>
<evidence type="ECO:0000313" key="3">
    <source>
        <dbReference type="Proteomes" id="UP001141552"/>
    </source>
</evidence>
<proteinExistence type="predicted"/>
<sequence length="165" mass="18848">MWRIKGDFRVTAKPNNFFILGFEFEEDHSSILAGTPWLVADSHVNFRQWLPDWALNQNYTYHSRLQETTKVDEGIENDFVLSFGPWMLADQTVGKYYPGLNPNPTPEWEWLRSKATPTNIHNGDERSKAYEATRPTVDNIALLEGTVIGSSQGLLTDSTRDGWIA</sequence>
<accession>A0A9Q0JGY9</accession>
<dbReference type="Proteomes" id="UP001141552">
    <property type="component" value="Unassembled WGS sequence"/>
</dbReference>
<dbReference type="EMBL" id="JAKUCV010003084">
    <property type="protein sequence ID" value="KAJ4840285.1"/>
    <property type="molecule type" value="Genomic_DNA"/>
</dbReference>
<reference evidence="2" key="1">
    <citation type="submission" date="2022-02" db="EMBL/GenBank/DDBJ databases">
        <authorList>
            <person name="Henning P.M."/>
            <person name="McCubbin A.G."/>
            <person name="Shore J.S."/>
        </authorList>
    </citation>
    <scope>NUCLEOTIDE SEQUENCE</scope>
    <source>
        <strain evidence="2">F60SS</strain>
        <tissue evidence="2">Leaves</tissue>
    </source>
</reference>
<evidence type="ECO:0000259" key="1">
    <source>
        <dbReference type="Pfam" id="PF14111"/>
    </source>
</evidence>
<protein>
    <recommendedName>
        <fullName evidence="1">DUF4283 domain-containing protein</fullName>
    </recommendedName>
</protein>
<reference evidence="2" key="2">
    <citation type="journal article" date="2023" name="Plants (Basel)">
        <title>Annotation of the Turnera subulata (Passifloraceae) Draft Genome Reveals the S-Locus Evolved after the Divergence of Turneroideae from Passifloroideae in a Stepwise Manner.</title>
        <authorList>
            <person name="Henning P.M."/>
            <person name="Roalson E.H."/>
            <person name="Mir W."/>
            <person name="McCubbin A.G."/>
            <person name="Shore J.S."/>
        </authorList>
    </citation>
    <scope>NUCLEOTIDE SEQUENCE</scope>
    <source>
        <strain evidence="2">F60SS</strain>
    </source>
</reference>
<gene>
    <name evidence="2" type="ORF">Tsubulata_011203</name>
</gene>
<organism evidence="2 3">
    <name type="scientific">Turnera subulata</name>
    <dbReference type="NCBI Taxonomy" id="218843"/>
    <lineage>
        <taxon>Eukaryota</taxon>
        <taxon>Viridiplantae</taxon>
        <taxon>Streptophyta</taxon>
        <taxon>Embryophyta</taxon>
        <taxon>Tracheophyta</taxon>
        <taxon>Spermatophyta</taxon>
        <taxon>Magnoliopsida</taxon>
        <taxon>eudicotyledons</taxon>
        <taxon>Gunneridae</taxon>
        <taxon>Pentapetalae</taxon>
        <taxon>rosids</taxon>
        <taxon>fabids</taxon>
        <taxon>Malpighiales</taxon>
        <taxon>Passifloraceae</taxon>
        <taxon>Turnera</taxon>
    </lineage>
</organism>
<keyword evidence="3" id="KW-1185">Reference proteome</keyword>